<feature type="region of interest" description="Disordered" evidence="1">
    <location>
        <begin position="194"/>
        <end position="222"/>
    </location>
</feature>
<organism evidence="3 4">
    <name type="scientific">Salinomyces thailandicus</name>
    <dbReference type="NCBI Taxonomy" id="706561"/>
    <lineage>
        <taxon>Eukaryota</taxon>
        <taxon>Fungi</taxon>
        <taxon>Dikarya</taxon>
        <taxon>Ascomycota</taxon>
        <taxon>Pezizomycotina</taxon>
        <taxon>Dothideomycetes</taxon>
        <taxon>Dothideomycetidae</taxon>
        <taxon>Mycosphaerellales</taxon>
        <taxon>Teratosphaeriaceae</taxon>
        <taxon>Salinomyces</taxon>
    </lineage>
</organism>
<sequence length="651" mass="64894">MTLLPRLFALYTLGTTVRALPQLPAPDVGVGVSAAANANAGVNVQQSAVSTQSSSDVRASILSLIPTVSIGIETATSLLAPPLPALSVPMAATQAFPTAAGVTPSVLSSSLSTSTLPASSIATSVEASTLSSPTNIIAPTVPTLLLETTAVGLVPSVLTSGSSALPLSALLSETAAIASLPSLSASTLTAPGVQEPPLVTSSLGTSPLKTSEPSVLPIGTPSAVPASPVPTNISSASWSSLLLASSQETSFLYITVKTTVPITDTEALATLATIPGNAGLSSLLPASTNATQSTSLATSTSALNSSMVMSTVATPAVTSTEPPLADVLQDLGETGLSTMLSVLAEVIKALAQNTATVTPASPTASLQTSASVVQAVPNAASILQTHIGSTGVASLSAVQPPANTSIALLRKPKFARQLPNPLSAIAKPSVLVASLPAVSLPAGMIPAASIPPVGTIAASTSAAPTSSSAPGLLAGLPIVGSNSTNIGLGNVVAKTIQAFAIPADSIIQPLLQGVQNASNANLAKIASNPQLSEIAPLLALLNIFGASNLELLTLTSLTSIPACQDAIKIMNEPDLIVIFDCLTDGSIIYSTAADGVVFRVVSFVQMLWKLVPLVSSIKASMAYLILSQLGLTGLQKVLDGTLVTELSGHGS</sequence>
<evidence type="ECO:0000256" key="1">
    <source>
        <dbReference type="SAM" id="MobiDB-lite"/>
    </source>
</evidence>
<dbReference type="EMBL" id="NAJL01000067">
    <property type="protein sequence ID" value="TKA22735.1"/>
    <property type="molecule type" value="Genomic_DNA"/>
</dbReference>
<protein>
    <submittedName>
        <fullName evidence="3">Uncharacterized protein</fullName>
    </submittedName>
</protein>
<dbReference type="AlphaFoldDB" id="A0A4U0TM33"/>
<proteinExistence type="predicted"/>
<keyword evidence="2" id="KW-0732">Signal</keyword>
<feature type="chain" id="PRO_5020864350" evidence="2">
    <location>
        <begin position="20"/>
        <end position="651"/>
    </location>
</feature>
<feature type="signal peptide" evidence="2">
    <location>
        <begin position="1"/>
        <end position="19"/>
    </location>
</feature>
<evidence type="ECO:0000313" key="4">
    <source>
        <dbReference type="Proteomes" id="UP000308549"/>
    </source>
</evidence>
<evidence type="ECO:0000313" key="3">
    <source>
        <dbReference type="EMBL" id="TKA22735.1"/>
    </source>
</evidence>
<keyword evidence="4" id="KW-1185">Reference proteome</keyword>
<evidence type="ECO:0000256" key="2">
    <source>
        <dbReference type="SAM" id="SignalP"/>
    </source>
</evidence>
<name>A0A4U0TM33_9PEZI</name>
<accession>A0A4U0TM33</accession>
<dbReference type="Proteomes" id="UP000308549">
    <property type="component" value="Unassembled WGS sequence"/>
</dbReference>
<gene>
    <name evidence="3" type="ORF">B0A50_08394</name>
</gene>
<comment type="caution">
    <text evidence="3">The sequence shown here is derived from an EMBL/GenBank/DDBJ whole genome shotgun (WGS) entry which is preliminary data.</text>
</comment>
<feature type="compositionally biased region" description="Polar residues" evidence="1">
    <location>
        <begin position="199"/>
        <end position="213"/>
    </location>
</feature>
<reference evidence="3 4" key="1">
    <citation type="submission" date="2017-03" db="EMBL/GenBank/DDBJ databases">
        <title>Genomes of endolithic fungi from Antarctica.</title>
        <authorList>
            <person name="Coleine C."/>
            <person name="Masonjones S."/>
            <person name="Stajich J.E."/>
        </authorList>
    </citation>
    <scope>NUCLEOTIDE SEQUENCE [LARGE SCALE GENOMIC DNA]</scope>
    <source>
        <strain evidence="3 4">CCFEE 6315</strain>
    </source>
</reference>